<feature type="domain" description="Methyltransferase FkbM" evidence="1">
    <location>
        <begin position="45"/>
        <end position="209"/>
    </location>
</feature>
<dbReference type="AlphaFoldDB" id="A0A9X2ZI82"/>
<dbReference type="RefSeq" id="WP_264285616.1">
    <property type="nucleotide sequence ID" value="NZ_JAOZEV010000002.1"/>
</dbReference>
<keyword evidence="3" id="KW-1185">Reference proteome</keyword>
<dbReference type="PANTHER" id="PTHR36973">
    <property type="entry name" value="SLL1456 PROTEIN-RELATED"/>
    <property type="match status" value="1"/>
</dbReference>
<dbReference type="NCBIfam" id="TIGR01444">
    <property type="entry name" value="fkbM_fam"/>
    <property type="match status" value="1"/>
</dbReference>
<dbReference type="Proteomes" id="UP001151133">
    <property type="component" value="Unassembled WGS sequence"/>
</dbReference>
<dbReference type="GO" id="GO:0008171">
    <property type="term" value="F:O-methyltransferase activity"/>
    <property type="evidence" value="ECO:0007669"/>
    <property type="project" value="TreeGrafter"/>
</dbReference>
<comment type="caution">
    <text evidence="2">The sequence shown here is derived from an EMBL/GenBank/DDBJ whole genome shotgun (WGS) entry which is preliminary data.</text>
</comment>
<dbReference type="InterPro" id="IPR006342">
    <property type="entry name" value="FkbM_mtfrase"/>
</dbReference>
<name>A0A9X2ZI82_9FLAO</name>
<reference evidence="2" key="1">
    <citation type="submission" date="2022-10" db="EMBL/GenBank/DDBJ databases">
        <title>Two novel species of Flavobacterium.</title>
        <authorList>
            <person name="Liu Q."/>
            <person name="Xin Y.-H."/>
        </authorList>
    </citation>
    <scope>NUCLEOTIDE SEQUENCE</scope>
    <source>
        <strain evidence="2">LS1R47</strain>
    </source>
</reference>
<evidence type="ECO:0000313" key="2">
    <source>
        <dbReference type="EMBL" id="MCV9931250.1"/>
    </source>
</evidence>
<dbReference type="EMBL" id="JAOZEV010000002">
    <property type="protein sequence ID" value="MCV9931250.1"/>
    <property type="molecule type" value="Genomic_DNA"/>
</dbReference>
<accession>A0A9X2ZI82</accession>
<gene>
    <name evidence="2" type="ORF">OIU80_03070</name>
</gene>
<evidence type="ECO:0000259" key="1">
    <source>
        <dbReference type="Pfam" id="PF05050"/>
    </source>
</evidence>
<dbReference type="Gene3D" id="3.40.50.150">
    <property type="entry name" value="Vaccinia Virus protein VP39"/>
    <property type="match status" value="1"/>
</dbReference>
<dbReference type="InterPro" id="IPR053188">
    <property type="entry name" value="FkbM_Methyltransferase"/>
</dbReference>
<dbReference type="GO" id="GO:0032259">
    <property type="term" value="P:methylation"/>
    <property type="evidence" value="ECO:0007669"/>
    <property type="project" value="UniProtKB-KW"/>
</dbReference>
<dbReference type="InterPro" id="IPR029063">
    <property type="entry name" value="SAM-dependent_MTases_sf"/>
</dbReference>
<evidence type="ECO:0000313" key="3">
    <source>
        <dbReference type="Proteomes" id="UP001151133"/>
    </source>
</evidence>
<organism evidence="2 3">
    <name type="scientific">Flavobacterium frigoritolerans</name>
    <dbReference type="NCBI Taxonomy" id="2987686"/>
    <lineage>
        <taxon>Bacteria</taxon>
        <taxon>Pseudomonadati</taxon>
        <taxon>Bacteroidota</taxon>
        <taxon>Flavobacteriia</taxon>
        <taxon>Flavobacteriales</taxon>
        <taxon>Flavobacteriaceae</taxon>
        <taxon>Flavobacterium</taxon>
    </lineage>
</organism>
<keyword evidence="2" id="KW-0489">Methyltransferase</keyword>
<dbReference type="SUPFAM" id="SSF53335">
    <property type="entry name" value="S-adenosyl-L-methionine-dependent methyltransferases"/>
    <property type="match status" value="1"/>
</dbReference>
<sequence>MKKILKEFLYRKGYKISKINKNNLLNDNPFLAIQSRLGSNPIIFDIGANLGQTIFKVKKTFPNSYLHSFEPSKDCFKRITQDYGNVENVFLNNKAVGCEKGSLEFNEYSWSALNSFLKRAYTKSEIIDTYFVDIISVDDYCSENDIPYINLLKTDTEGFELNVLQGANKMMNQNKVQFVFVEIFFHENYIGQSSFSDIFNYLSQNGFKMIRFYDFEYTNEGFASRTDALFINEKFIK</sequence>
<keyword evidence="2" id="KW-0808">Transferase</keyword>
<proteinExistence type="predicted"/>
<dbReference type="PANTHER" id="PTHR36973:SF4">
    <property type="entry name" value="NODULATION PROTEIN"/>
    <property type="match status" value="1"/>
</dbReference>
<dbReference type="Pfam" id="PF05050">
    <property type="entry name" value="Methyltransf_21"/>
    <property type="match status" value="1"/>
</dbReference>
<protein>
    <submittedName>
        <fullName evidence="2">FkbM family methyltransferase</fullName>
    </submittedName>
</protein>